<keyword evidence="1" id="KW-0732">Signal</keyword>
<comment type="caution">
    <text evidence="2">The sequence shown here is derived from an EMBL/GenBank/DDBJ whole genome shotgun (WGS) entry which is preliminary data.</text>
</comment>
<dbReference type="EMBL" id="JBHFFA010000008">
    <property type="protein sequence ID" value="KAL2609995.1"/>
    <property type="molecule type" value="Genomic_DNA"/>
</dbReference>
<accession>A0ABD1XM20</accession>
<protein>
    <submittedName>
        <fullName evidence="2">Uncharacterized protein</fullName>
    </submittedName>
</protein>
<gene>
    <name evidence="2" type="ORF">R1flu_028568</name>
</gene>
<name>A0ABD1XM20_9MARC</name>
<evidence type="ECO:0000313" key="3">
    <source>
        <dbReference type="Proteomes" id="UP001605036"/>
    </source>
</evidence>
<reference evidence="2 3" key="1">
    <citation type="submission" date="2024-09" db="EMBL/GenBank/DDBJ databases">
        <title>Chromosome-scale assembly of Riccia fluitans.</title>
        <authorList>
            <person name="Paukszto L."/>
            <person name="Sawicki J."/>
            <person name="Karawczyk K."/>
            <person name="Piernik-Szablinska J."/>
            <person name="Szczecinska M."/>
            <person name="Mazdziarz M."/>
        </authorList>
    </citation>
    <scope>NUCLEOTIDE SEQUENCE [LARGE SCALE GENOMIC DNA]</scope>
    <source>
        <strain evidence="2">Rf_01</strain>
        <tissue evidence="2">Aerial parts of the thallus</tissue>
    </source>
</reference>
<feature type="signal peptide" evidence="1">
    <location>
        <begin position="1"/>
        <end position="22"/>
    </location>
</feature>
<organism evidence="2 3">
    <name type="scientific">Riccia fluitans</name>
    <dbReference type="NCBI Taxonomy" id="41844"/>
    <lineage>
        <taxon>Eukaryota</taxon>
        <taxon>Viridiplantae</taxon>
        <taxon>Streptophyta</taxon>
        <taxon>Embryophyta</taxon>
        <taxon>Marchantiophyta</taxon>
        <taxon>Marchantiopsida</taxon>
        <taxon>Marchantiidae</taxon>
        <taxon>Marchantiales</taxon>
        <taxon>Ricciaceae</taxon>
        <taxon>Riccia</taxon>
    </lineage>
</organism>
<evidence type="ECO:0000313" key="2">
    <source>
        <dbReference type="EMBL" id="KAL2609995.1"/>
    </source>
</evidence>
<sequence length="126" mass="13417">MLAISVLTYGTVILFLTSIVTAGDNEQPLVSVIIQAELGEHDVVDISCTASANGTKAEKVLRSHEAREKVPELASGSIVCNFHMIGPVVGQKYAFHVPVWLGVLETGFLCGTELVYRCLSLGSVQG</sequence>
<feature type="chain" id="PRO_5044793070" evidence="1">
    <location>
        <begin position="23"/>
        <end position="126"/>
    </location>
</feature>
<evidence type="ECO:0000256" key="1">
    <source>
        <dbReference type="SAM" id="SignalP"/>
    </source>
</evidence>
<keyword evidence="3" id="KW-1185">Reference proteome</keyword>
<proteinExistence type="predicted"/>
<dbReference type="AlphaFoldDB" id="A0ABD1XM20"/>
<dbReference type="Proteomes" id="UP001605036">
    <property type="component" value="Unassembled WGS sequence"/>
</dbReference>